<organism evidence="4 5">
    <name type="scientific">Euphydryas editha</name>
    <name type="common">Edith's checkerspot</name>
    <dbReference type="NCBI Taxonomy" id="104508"/>
    <lineage>
        <taxon>Eukaryota</taxon>
        <taxon>Metazoa</taxon>
        <taxon>Ecdysozoa</taxon>
        <taxon>Arthropoda</taxon>
        <taxon>Hexapoda</taxon>
        <taxon>Insecta</taxon>
        <taxon>Pterygota</taxon>
        <taxon>Neoptera</taxon>
        <taxon>Endopterygota</taxon>
        <taxon>Lepidoptera</taxon>
        <taxon>Glossata</taxon>
        <taxon>Ditrysia</taxon>
        <taxon>Papilionoidea</taxon>
        <taxon>Nymphalidae</taxon>
        <taxon>Nymphalinae</taxon>
        <taxon>Euphydryas</taxon>
    </lineage>
</organism>
<keyword evidence="3" id="KW-0413">Isomerase</keyword>
<dbReference type="InterPro" id="IPR051053">
    <property type="entry name" value="ECH/Chromodomain_protein"/>
</dbReference>
<dbReference type="Gene3D" id="3.90.226.10">
    <property type="entry name" value="2-enoyl-CoA Hydratase, Chain A, domain 1"/>
    <property type="match status" value="1"/>
</dbReference>
<name>A0AAU9TVC5_EUPED</name>
<dbReference type="PANTHER" id="PTHR43684:SF1">
    <property type="entry name" value="ENOYL-COA DELTA ISOMERASE 2"/>
    <property type="match status" value="1"/>
</dbReference>
<evidence type="ECO:0000256" key="1">
    <source>
        <dbReference type="ARBA" id="ARBA00004275"/>
    </source>
</evidence>
<dbReference type="Proteomes" id="UP001153954">
    <property type="component" value="Unassembled WGS sequence"/>
</dbReference>
<comment type="caution">
    <text evidence="4">The sequence shown here is derived from an EMBL/GenBank/DDBJ whole genome shotgun (WGS) entry which is preliminary data.</text>
</comment>
<sequence>METEKIIETTKDSIKIVRLNNPRKKNAIDYDMYTRITKILNDAAIDEDISIVVLTGTGDFYSSGNDLYAGENIPVATRCEIIVQFVKAFITFPKLLIALVNGPAVGIAVTTLPLCDFVFASENAYFYTPFTKLNLVAEGCSSITFPKLMGERKALDMLIRNHKMPAKEALECGLISYLYKHDELQKKAWNDIGEISNLPMDSVQTTKRLIRRVNMEELIKANVLEMKEIERLSLVHSKI</sequence>
<keyword evidence="5" id="KW-1185">Reference proteome</keyword>
<dbReference type="AlphaFoldDB" id="A0AAU9TVC5"/>
<dbReference type="GO" id="GO:0005777">
    <property type="term" value="C:peroxisome"/>
    <property type="evidence" value="ECO:0007669"/>
    <property type="project" value="UniProtKB-SubCell"/>
</dbReference>
<proteinExistence type="predicted"/>
<dbReference type="PANTHER" id="PTHR43684">
    <property type="match status" value="1"/>
</dbReference>
<dbReference type="InterPro" id="IPR001753">
    <property type="entry name" value="Enoyl-CoA_hydra/iso"/>
</dbReference>
<comment type="subcellular location">
    <subcellularLocation>
        <location evidence="1">Peroxisome</location>
    </subcellularLocation>
</comment>
<dbReference type="EMBL" id="CAKOGL010000010">
    <property type="protein sequence ID" value="CAH2091105.1"/>
    <property type="molecule type" value="Genomic_DNA"/>
</dbReference>
<dbReference type="SUPFAM" id="SSF52096">
    <property type="entry name" value="ClpP/crotonase"/>
    <property type="match status" value="1"/>
</dbReference>
<accession>A0AAU9TVC5</accession>
<reference evidence="4" key="1">
    <citation type="submission" date="2022-03" db="EMBL/GenBank/DDBJ databases">
        <authorList>
            <person name="Tunstrom K."/>
        </authorList>
    </citation>
    <scope>NUCLEOTIDE SEQUENCE</scope>
</reference>
<dbReference type="GO" id="GO:0004165">
    <property type="term" value="F:delta(3)-delta(2)-enoyl-CoA isomerase activity"/>
    <property type="evidence" value="ECO:0007669"/>
    <property type="project" value="UniProtKB-ARBA"/>
</dbReference>
<keyword evidence="2" id="KW-0576">Peroxisome</keyword>
<gene>
    <name evidence="4" type="ORF">EEDITHA_LOCUS6995</name>
</gene>
<dbReference type="InterPro" id="IPR029045">
    <property type="entry name" value="ClpP/crotonase-like_dom_sf"/>
</dbReference>
<evidence type="ECO:0000313" key="5">
    <source>
        <dbReference type="Proteomes" id="UP001153954"/>
    </source>
</evidence>
<protein>
    <submittedName>
        <fullName evidence="4">Uncharacterized protein</fullName>
    </submittedName>
</protein>
<evidence type="ECO:0000256" key="2">
    <source>
        <dbReference type="ARBA" id="ARBA00023140"/>
    </source>
</evidence>
<evidence type="ECO:0000256" key="3">
    <source>
        <dbReference type="ARBA" id="ARBA00023235"/>
    </source>
</evidence>
<evidence type="ECO:0000313" key="4">
    <source>
        <dbReference type="EMBL" id="CAH2091105.1"/>
    </source>
</evidence>
<dbReference type="Pfam" id="PF00378">
    <property type="entry name" value="ECH_1"/>
    <property type="match status" value="1"/>
</dbReference>
<dbReference type="CDD" id="cd06558">
    <property type="entry name" value="crotonase-like"/>
    <property type="match status" value="1"/>
</dbReference>